<evidence type="ECO:0000313" key="6">
    <source>
        <dbReference type="Proteomes" id="UP000754644"/>
    </source>
</evidence>
<dbReference type="Pfam" id="PF07478">
    <property type="entry name" value="Dala_Dala_lig_C"/>
    <property type="match status" value="1"/>
</dbReference>
<evidence type="ECO:0000259" key="4">
    <source>
        <dbReference type="PROSITE" id="PS50975"/>
    </source>
</evidence>
<reference evidence="5" key="1">
    <citation type="submission" date="2020-05" db="EMBL/GenBank/DDBJ databases">
        <title>Sulfur intermediates as new biogeochemical hubs in an aquatic model microbial ecosystem.</title>
        <authorList>
            <person name="Vigneron A."/>
        </authorList>
    </citation>
    <scope>NUCLEOTIDE SEQUENCE</scope>
    <source>
        <strain evidence="5">Bin.250</strain>
    </source>
</reference>
<keyword evidence="3" id="KW-0547">Nucleotide-binding</keyword>
<dbReference type="PROSITE" id="PS50975">
    <property type="entry name" value="ATP_GRASP"/>
    <property type="match status" value="1"/>
</dbReference>
<dbReference type="Proteomes" id="UP000754644">
    <property type="component" value="Unassembled WGS sequence"/>
</dbReference>
<feature type="domain" description="ATP-grasp" evidence="4">
    <location>
        <begin position="78"/>
        <end position="285"/>
    </location>
</feature>
<organism evidence="5 6">
    <name type="scientific">SAR86 cluster bacterium</name>
    <dbReference type="NCBI Taxonomy" id="2030880"/>
    <lineage>
        <taxon>Bacteria</taxon>
        <taxon>Pseudomonadati</taxon>
        <taxon>Pseudomonadota</taxon>
        <taxon>Gammaproteobacteria</taxon>
        <taxon>SAR86 cluster</taxon>
    </lineage>
</organism>
<dbReference type="Gene3D" id="3.30.470.20">
    <property type="entry name" value="ATP-grasp fold, B domain"/>
    <property type="match status" value="1"/>
</dbReference>
<dbReference type="PANTHER" id="PTHR23132">
    <property type="entry name" value="D-ALANINE--D-ALANINE LIGASE"/>
    <property type="match status" value="1"/>
</dbReference>
<dbReference type="GO" id="GO:0046872">
    <property type="term" value="F:metal ion binding"/>
    <property type="evidence" value="ECO:0007669"/>
    <property type="project" value="InterPro"/>
</dbReference>
<dbReference type="GO" id="GO:0005524">
    <property type="term" value="F:ATP binding"/>
    <property type="evidence" value="ECO:0007669"/>
    <property type="project" value="UniProtKB-UniRule"/>
</dbReference>
<comment type="caution">
    <text evidence="5">The sequence shown here is derived from an EMBL/GenBank/DDBJ whole genome shotgun (WGS) entry which is preliminary data.</text>
</comment>
<keyword evidence="3" id="KW-0067">ATP-binding</keyword>
<dbReference type="GO" id="GO:0008716">
    <property type="term" value="F:D-alanine-D-alanine ligase activity"/>
    <property type="evidence" value="ECO:0007669"/>
    <property type="project" value="InterPro"/>
</dbReference>
<evidence type="ECO:0000256" key="3">
    <source>
        <dbReference type="PROSITE-ProRule" id="PRU00409"/>
    </source>
</evidence>
<accession>A0A972W001</accession>
<gene>
    <name evidence="5" type="ORF">HQ497_08820</name>
</gene>
<evidence type="ECO:0000256" key="2">
    <source>
        <dbReference type="ARBA" id="ARBA00022598"/>
    </source>
</evidence>
<keyword evidence="2 5" id="KW-0436">Ligase</keyword>
<evidence type="ECO:0000256" key="1">
    <source>
        <dbReference type="ARBA" id="ARBA00010871"/>
    </source>
</evidence>
<proteinExistence type="inferred from homology"/>
<dbReference type="InterPro" id="IPR011761">
    <property type="entry name" value="ATP-grasp"/>
</dbReference>
<dbReference type="AlphaFoldDB" id="A0A972W001"/>
<dbReference type="InterPro" id="IPR011095">
    <property type="entry name" value="Dala_Dala_lig_C"/>
</dbReference>
<protein>
    <submittedName>
        <fullName evidence="5">D-alanine--D-alanine ligase</fullName>
    </submittedName>
</protein>
<sequence length="311" mass="34087">MQAKGWQVKTWATGLDLEATRAAISDLNPDCIFNLVESLAGVGKLIHFIPSLLATLDFAYTGVDADAMYLSSHKCLAKKIMQLKHIASAESFGLDDPLPAMDGKWIVKSIWEHASFGMDDACVVTGAEAALARIDFCKQLHGGEWFAERYIQGREFNVSVLEVDGQPKILPIAEICFANYPEGKPQIVSYAAKWREQTFEYQATQRIFPALSSAETSEINALVLRCWQAFQLTSYARIDIRCDETGKPWVLEINANPCLTQDAGFAAASHQAGMSYPQVVETIIKESMASRAKGQHSDADMLPSSLAASAA</sequence>
<comment type="similarity">
    <text evidence="1">Belongs to the D-alanine--D-alanine ligase family.</text>
</comment>
<name>A0A972W001_9GAMM</name>
<dbReference type="PANTHER" id="PTHR23132:SF26">
    <property type="entry name" value="BLR7451 PROTEIN"/>
    <property type="match status" value="1"/>
</dbReference>
<dbReference type="SUPFAM" id="SSF56059">
    <property type="entry name" value="Glutathione synthetase ATP-binding domain-like"/>
    <property type="match status" value="1"/>
</dbReference>
<evidence type="ECO:0000313" key="5">
    <source>
        <dbReference type="EMBL" id="NQV65455.1"/>
    </source>
</evidence>
<dbReference type="EMBL" id="JABMOJ010000328">
    <property type="protein sequence ID" value="NQV65455.1"/>
    <property type="molecule type" value="Genomic_DNA"/>
</dbReference>